<dbReference type="OrthoDB" id="3259156at2759"/>
<feature type="domain" description="F-box" evidence="2">
    <location>
        <begin position="177"/>
        <end position="221"/>
    </location>
</feature>
<evidence type="ECO:0000256" key="1">
    <source>
        <dbReference type="SAM" id="MobiDB-lite"/>
    </source>
</evidence>
<dbReference type="SUPFAM" id="SSF81383">
    <property type="entry name" value="F-box domain"/>
    <property type="match status" value="1"/>
</dbReference>
<dbReference type="HOGENOM" id="CLU_029044_0_0_1"/>
<dbReference type="EMBL" id="KE504184">
    <property type="protein sequence ID" value="EPS96775.1"/>
    <property type="molecule type" value="Genomic_DNA"/>
</dbReference>
<evidence type="ECO:0000313" key="3">
    <source>
        <dbReference type="EMBL" id="EPS96775.1"/>
    </source>
</evidence>
<feature type="region of interest" description="Disordered" evidence="1">
    <location>
        <begin position="337"/>
        <end position="358"/>
    </location>
</feature>
<reference evidence="3 4" key="1">
    <citation type="journal article" date="2012" name="Science">
        <title>The Paleozoic origin of enzymatic lignin decomposition reconstructed from 31 fungal genomes.</title>
        <authorList>
            <person name="Floudas D."/>
            <person name="Binder M."/>
            <person name="Riley R."/>
            <person name="Barry K."/>
            <person name="Blanchette R.A."/>
            <person name="Henrissat B."/>
            <person name="Martinez A.T."/>
            <person name="Otillar R."/>
            <person name="Spatafora J.W."/>
            <person name="Yadav J.S."/>
            <person name="Aerts A."/>
            <person name="Benoit I."/>
            <person name="Boyd A."/>
            <person name="Carlson A."/>
            <person name="Copeland A."/>
            <person name="Coutinho P.M."/>
            <person name="de Vries R.P."/>
            <person name="Ferreira P."/>
            <person name="Findley K."/>
            <person name="Foster B."/>
            <person name="Gaskell J."/>
            <person name="Glotzer D."/>
            <person name="Gorecki P."/>
            <person name="Heitman J."/>
            <person name="Hesse C."/>
            <person name="Hori C."/>
            <person name="Igarashi K."/>
            <person name="Jurgens J.A."/>
            <person name="Kallen N."/>
            <person name="Kersten P."/>
            <person name="Kohler A."/>
            <person name="Kuees U."/>
            <person name="Kumar T.K.A."/>
            <person name="Kuo A."/>
            <person name="LaButti K."/>
            <person name="Larrondo L.F."/>
            <person name="Lindquist E."/>
            <person name="Ling A."/>
            <person name="Lombard V."/>
            <person name="Lucas S."/>
            <person name="Lundell T."/>
            <person name="Martin R."/>
            <person name="McLaughlin D.J."/>
            <person name="Morgenstern I."/>
            <person name="Morin E."/>
            <person name="Murat C."/>
            <person name="Nagy L.G."/>
            <person name="Nolan M."/>
            <person name="Ohm R.A."/>
            <person name="Patyshakuliyeva A."/>
            <person name="Rokas A."/>
            <person name="Ruiz-Duenas F.J."/>
            <person name="Sabat G."/>
            <person name="Salamov A."/>
            <person name="Samejima M."/>
            <person name="Schmutz J."/>
            <person name="Slot J.C."/>
            <person name="St John F."/>
            <person name="Stenlid J."/>
            <person name="Sun H."/>
            <person name="Sun S."/>
            <person name="Syed K."/>
            <person name="Tsang A."/>
            <person name="Wiebenga A."/>
            <person name="Young D."/>
            <person name="Pisabarro A."/>
            <person name="Eastwood D.C."/>
            <person name="Martin F."/>
            <person name="Cullen D."/>
            <person name="Grigoriev I.V."/>
            <person name="Hibbett D.S."/>
        </authorList>
    </citation>
    <scope>NUCLEOTIDE SEQUENCE</scope>
    <source>
        <strain evidence="4">FP-58527</strain>
    </source>
</reference>
<name>S8F523_FOMSC</name>
<proteinExistence type="predicted"/>
<feature type="region of interest" description="Disordered" evidence="1">
    <location>
        <begin position="511"/>
        <end position="536"/>
    </location>
</feature>
<sequence length="597" mass="65912">MSSFLRFPRRGHHDHLKNDHLKNEQLTPVQSLRHAPSISESVRERRLSALSFISEKLSHRPKLHWPRASALGVGDGGIGHTVGFPRTYSRESTPSPTGSLEDIQIPAGLGRRASASGVQPPDTPTQQSIFLAIPFASDQRNRTQSAPSTTALRSVKRKSVPLLSGIEGARTEEPAMSRIPLELLTAVFSFATRRDVLSLACVSKVFSAAALRALYCRLDLRPFSPECVDRCVSLLASNREFASYVRHFACATLPPPDAALIAVTFAIAFTNMHALESLTLPDYDARFLTHTCFRLKRLRIMSEFVPEEDWQSFWAWSAKQPELTSLSFPHLLQNASECSLPDPPPRTEEDENDDDTDTLHEDTFAQNLRLPSNLLPRLAHFHGPASLAATIVQGRPVVSVTLHVHTTLYDGLKPSAIMSALTRSRAGVTRLGISVSLMQVDARTLERVFMSAGAELGSQLDTLAVEWVLDDEVLYKQLGAVLPRFRTLHTLRLRRRKVELPLHLAKALNAFPSPPESPLEPSNTPGFGPKAQPDIPPPRAQERNHLAGWAKQCPALRSVLFLSSAEWRCGPRTRGSAYGLAGERPYVPGFGFVGFVL</sequence>
<dbReference type="InterPro" id="IPR001810">
    <property type="entry name" value="F-box_dom"/>
</dbReference>
<dbReference type="eggNOG" id="ENOG502SUAW">
    <property type="taxonomic scope" value="Eukaryota"/>
</dbReference>
<dbReference type="Proteomes" id="UP000015241">
    <property type="component" value="Unassembled WGS sequence"/>
</dbReference>
<dbReference type="STRING" id="743788.S8F523"/>
<organism evidence="3 4">
    <name type="scientific">Fomitopsis schrenkii</name>
    <name type="common">Brown rot fungus</name>
    <dbReference type="NCBI Taxonomy" id="2126942"/>
    <lineage>
        <taxon>Eukaryota</taxon>
        <taxon>Fungi</taxon>
        <taxon>Dikarya</taxon>
        <taxon>Basidiomycota</taxon>
        <taxon>Agaricomycotina</taxon>
        <taxon>Agaricomycetes</taxon>
        <taxon>Polyporales</taxon>
        <taxon>Fomitopsis</taxon>
    </lineage>
</organism>
<evidence type="ECO:0000313" key="4">
    <source>
        <dbReference type="Proteomes" id="UP000015241"/>
    </source>
</evidence>
<dbReference type="Pfam" id="PF12937">
    <property type="entry name" value="F-box-like"/>
    <property type="match status" value="1"/>
</dbReference>
<protein>
    <recommendedName>
        <fullName evidence="2">F-box domain-containing protein</fullName>
    </recommendedName>
</protein>
<dbReference type="InParanoid" id="S8F523"/>
<dbReference type="AlphaFoldDB" id="S8F523"/>
<accession>S8F523</accession>
<evidence type="ECO:0000259" key="2">
    <source>
        <dbReference type="Pfam" id="PF12937"/>
    </source>
</evidence>
<dbReference type="InterPro" id="IPR036047">
    <property type="entry name" value="F-box-like_dom_sf"/>
</dbReference>
<keyword evidence="4" id="KW-1185">Reference proteome</keyword>
<gene>
    <name evidence="3" type="ORF">FOMPIDRAFT_151782</name>
</gene>